<comment type="function">
    <text evidence="2">Purine nucleoside enzyme that catalyzes the phosphorolysis of adenosine and inosine nucleosides, yielding D-ribose 1-phosphate and the respective free bases, adenine and hypoxanthine. Also catalyzes the phosphorolysis of S-methyl-5'-thioadenosine into adenine and S-methyl-5-thio-alpha-D-ribose 1-phosphate. Also has adenosine deaminase activity.</text>
</comment>
<evidence type="ECO:0000256" key="2">
    <source>
        <dbReference type="ARBA" id="ARBA00003215"/>
    </source>
</evidence>
<gene>
    <name evidence="12" type="primary">pgeF</name>
    <name evidence="12" type="ORF">GS597_08820</name>
</gene>
<dbReference type="EMBL" id="WVIC01000014">
    <property type="protein sequence ID" value="NCJ06603.1"/>
    <property type="molecule type" value="Genomic_DNA"/>
</dbReference>
<evidence type="ECO:0000256" key="3">
    <source>
        <dbReference type="ARBA" id="ARBA00007353"/>
    </source>
</evidence>
<dbReference type="GO" id="GO:0017061">
    <property type="term" value="F:S-methyl-5-thioadenosine phosphorylase activity"/>
    <property type="evidence" value="ECO:0007669"/>
    <property type="project" value="UniProtKB-EC"/>
</dbReference>
<dbReference type="GO" id="GO:0005507">
    <property type="term" value="F:copper ion binding"/>
    <property type="evidence" value="ECO:0007669"/>
    <property type="project" value="TreeGrafter"/>
</dbReference>
<dbReference type="PANTHER" id="PTHR30616:SF2">
    <property type="entry name" value="PURINE NUCLEOSIDE PHOSPHORYLASE LACC1"/>
    <property type="match status" value="1"/>
</dbReference>
<dbReference type="CDD" id="cd16833">
    <property type="entry name" value="YfiH"/>
    <property type="match status" value="1"/>
</dbReference>
<dbReference type="GO" id="GO:0016787">
    <property type="term" value="F:hydrolase activity"/>
    <property type="evidence" value="ECO:0007669"/>
    <property type="project" value="UniProtKB-KW"/>
</dbReference>
<evidence type="ECO:0000256" key="1">
    <source>
        <dbReference type="ARBA" id="ARBA00000553"/>
    </source>
</evidence>
<dbReference type="NCBIfam" id="TIGR00726">
    <property type="entry name" value="peptidoglycan editing factor PgeF"/>
    <property type="match status" value="1"/>
</dbReference>
<dbReference type="AlphaFoldDB" id="A0A8K1ZXB4"/>
<evidence type="ECO:0000313" key="12">
    <source>
        <dbReference type="EMBL" id="NCJ06603.1"/>
    </source>
</evidence>
<protein>
    <recommendedName>
        <fullName evidence="11">Purine nucleoside phosphorylase</fullName>
    </recommendedName>
</protein>
<proteinExistence type="inferred from homology"/>
<dbReference type="InterPro" id="IPR038371">
    <property type="entry name" value="Cu_polyphenol_OxRdtase_sf"/>
</dbReference>
<evidence type="ECO:0000256" key="4">
    <source>
        <dbReference type="ARBA" id="ARBA00022679"/>
    </source>
</evidence>
<sequence>MHTWHWRADEGRAYLTCSLLEPWQHGFFTRQFWPDTPAELVPVIHAEAFPYRVRQVHGNQVLSAAEVQTHLWQKPAAELAPPAWPEADGLFSSHSQQAVWVCTADCTPILIADQRTGHVAAVHAGWRGTAAKIVPMAVARLLQDQGSQVSDLRVAMGPAIAGVVYQVSVEVAAQVGATVCEAWSSENLPSDAGLQHLPELLTQGAQPAILYDQQPGCARLDVRRVNMLQLEQLGLQPEQVAIAPYCTYQQPQQFFSYRRDHLKQVQWSGIVSA</sequence>
<dbReference type="RefSeq" id="WP_161825073.1">
    <property type="nucleotide sequence ID" value="NZ_WVIC01000014.1"/>
</dbReference>
<evidence type="ECO:0000256" key="8">
    <source>
        <dbReference type="ARBA" id="ARBA00047989"/>
    </source>
</evidence>
<evidence type="ECO:0000256" key="5">
    <source>
        <dbReference type="ARBA" id="ARBA00022723"/>
    </source>
</evidence>
<evidence type="ECO:0000256" key="6">
    <source>
        <dbReference type="ARBA" id="ARBA00022801"/>
    </source>
</evidence>
<dbReference type="InterPro" id="IPR011324">
    <property type="entry name" value="Cytotoxic_necrot_fac-like_cat"/>
</dbReference>
<keyword evidence="13" id="KW-1185">Reference proteome</keyword>
<evidence type="ECO:0000256" key="7">
    <source>
        <dbReference type="ARBA" id="ARBA00022833"/>
    </source>
</evidence>
<comment type="similarity">
    <text evidence="3 11">Belongs to the purine nucleoside phosphorylase YfiH/LACC1 family.</text>
</comment>
<name>A0A8K1ZXB4_9CYAN</name>
<dbReference type="PANTHER" id="PTHR30616">
    <property type="entry name" value="UNCHARACTERIZED PROTEIN YFIH"/>
    <property type="match status" value="1"/>
</dbReference>
<evidence type="ECO:0000256" key="10">
    <source>
        <dbReference type="ARBA" id="ARBA00049893"/>
    </source>
</evidence>
<comment type="catalytic activity">
    <reaction evidence="8">
        <text>adenosine + H2O + H(+) = inosine + NH4(+)</text>
        <dbReference type="Rhea" id="RHEA:24408"/>
        <dbReference type="ChEBI" id="CHEBI:15377"/>
        <dbReference type="ChEBI" id="CHEBI:15378"/>
        <dbReference type="ChEBI" id="CHEBI:16335"/>
        <dbReference type="ChEBI" id="CHEBI:17596"/>
        <dbReference type="ChEBI" id="CHEBI:28938"/>
        <dbReference type="EC" id="3.5.4.4"/>
    </reaction>
    <physiologicalReaction direction="left-to-right" evidence="8">
        <dbReference type="Rhea" id="RHEA:24409"/>
    </physiologicalReaction>
</comment>
<comment type="caution">
    <text evidence="12">The sequence shown here is derived from an EMBL/GenBank/DDBJ whole genome shotgun (WGS) entry which is preliminary data.</text>
</comment>
<dbReference type="Gene3D" id="3.60.140.10">
    <property type="entry name" value="CNF1/YfiH-like putative cysteine hydrolases"/>
    <property type="match status" value="1"/>
</dbReference>
<keyword evidence="7" id="KW-0862">Zinc</keyword>
<evidence type="ECO:0000256" key="9">
    <source>
        <dbReference type="ARBA" id="ARBA00048968"/>
    </source>
</evidence>
<dbReference type="Pfam" id="PF02578">
    <property type="entry name" value="Cu-oxidase_4"/>
    <property type="match status" value="1"/>
</dbReference>
<keyword evidence="6" id="KW-0378">Hydrolase</keyword>
<reference evidence="12" key="1">
    <citation type="submission" date="2019-12" db="EMBL/GenBank/DDBJ databases">
        <title>High-Quality draft genome sequences of three cyanobacteria isolated from the limestone walls of the Old Cathedral of Coimbra.</title>
        <authorList>
            <person name="Tiago I."/>
            <person name="Soares F."/>
            <person name="Portugal A."/>
        </authorList>
    </citation>
    <scope>NUCLEOTIDE SEQUENCE [LARGE SCALE GENOMIC DNA]</scope>
    <source>
        <strain evidence="12">C</strain>
    </source>
</reference>
<evidence type="ECO:0000256" key="11">
    <source>
        <dbReference type="RuleBase" id="RU361274"/>
    </source>
</evidence>
<dbReference type="SUPFAM" id="SSF64438">
    <property type="entry name" value="CNF1/YfiH-like putative cysteine hydrolases"/>
    <property type="match status" value="1"/>
</dbReference>
<comment type="catalytic activity">
    <reaction evidence="1">
        <text>inosine + phosphate = alpha-D-ribose 1-phosphate + hypoxanthine</text>
        <dbReference type="Rhea" id="RHEA:27646"/>
        <dbReference type="ChEBI" id="CHEBI:17368"/>
        <dbReference type="ChEBI" id="CHEBI:17596"/>
        <dbReference type="ChEBI" id="CHEBI:43474"/>
        <dbReference type="ChEBI" id="CHEBI:57720"/>
        <dbReference type="EC" id="2.4.2.1"/>
    </reaction>
    <physiologicalReaction direction="left-to-right" evidence="1">
        <dbReference type="Rhea" id="RHEA:27647"/>
    </physiologicalReaction>
</comment>
<organism evidence="12 13">
    <name type="scientific">Petrachloros mirabilis ULC683</name>
    <dbReference type="NCBI Taxonomy" id="2781853"/>
    <lineage>
        <taxon>Bacteria</taxon>
        <taxon>Bacillati</taxon>
        <taxon>Cyanobacteriota</taxon>
        <taxon>Cyanophyceae</taxon>
        <taxon>Synechococcales</taxon>
        <taxon>Petrachlorosaceae</taxon>
        <taxon>Petrachloros</taxon>
        <taxon>Petrachloros mirabilis</taxon>
    </lineage>
</organism>
<accession>A0A8K1ZXB4</accession>
<dbReference type="InterPro" id="IPR003730">
    <property type="entry name" value="Cu_polyphenol_OxRdtase"/>
</dbReference>
<keyword evidence="5" id="KW-0479">Metal-binding</keyword>
<comment type="catalytic activity">
    <reaction evidence="10">
        <text>S-methyl-5'-thioadenosine + phosphate = 5-(methylsulfanyl)-alpha-D-ribose 1-phosphate + adenine</text>
        <dbReference type="Rhea" id="RHEA:11852"/>
        <dbReference type="ChEBI" id="CHEBI:16708"/>
        <dbReference type="ChEBI" id="CHEBI:17509"/>
        <dbReference type="ChEBI" id="CHEBI:43474"/>
        <dbReference type="ChEBI" id="CHEBI:58533"/>
        <dbReference type="EC" id="2.4.2.28"/>
    </reaction>
    <physiologicalReaction direction="left-to-right" evidence="10">
        <dbReference type="Rhea" id="RHEA:11853"/>
    </physiologicalReaction>
</comment>
<evidence type="ECO:0000313" key="13">
    <source>
        <dbReference type="Proteomes" id="UP000607397"/>
    </source>
</evidence>
<dbReference type="Proteomes" id="UP000607397">
    <property type="component" value="Unassembled WGS sequence"/>
</dbReference>
<keyword evidence="4" id="KW-0808">Transferase</keyword>
<comment type="catalytic activity">
    <reaction evidence="9">
        <text>adenosine + phosphate = alpha-D-ribose 1-phosphate + adenine</text>
        <dbReference type="Rhea" id="RHEA:27642"/>
        <dbReference type="ChEBI" id="CHEBI:16335"/>
        <dbReference type="ChEBI" id="CHEBI:16708"/>
        <dbReference type="ChEBI" id="CHEBI:43474"/>
        <dbReference type="ChEBI" id="CHEBI:57720"/>
        <dbReference type="EC" id="2.4.2.1"/>
    </reaction>
    <physiologicalReaction direction="left-to-right" evidence="9">
        <dbReference type="Rhea" id="RHEA:27643"/>
    </physiologicalReaction>
</comment>